<dbReference type="Pfam" id="PF01963">
    <property type="entry name" value="TraB_PrgY_gumN"/>
    <property type="match status" value="1"/>
</dbReference>
<dbReference type="InterPro" id="IPR047111">
    <property type="entry name" value="YbaP-like"/>
</dbReference>
<dbReference type="RefSeq" id="WP_083701267.1">
    <property type="nucleotide sequence ID" value="NZ_BMEH01000005.1"/>
</dbReference>
<dbReference type="EMBL" id="FTOT01000005">
    <property type="protein sequence ID" value="SIT08870.1"/>
    <property type="molecule type" value="Genomic_DNA"/>
</dbReference>
<organism evidence="2 3">
    <name type="scientific">Gemmobacter megaterium</name>
    <dbReference type="NCBI Taxonomy" id="1086013"/>
    <lineage>
        <taxon>Bacteria</taxon>
        <taxon>Pseudomonadati</taxon>
        <taxon>Pseudomonadota</taxon>
        <taxon>Alphaproteobacteria</taxon>
        <taxon>Rhodobacterales</taxon>
        <taxon>Paracoccaceae</taxon>
        <taxon>Gemmobacter</taxon>
    </lineage>
</organism>
<dbReference type="AlphaFoldDB" id="A0A1N7PEC0"/>
<evidence type="ECO:0000313" key="2">
    <source>
        <dbReference type="EMBL" id="SIT08870.1"/>
    </source>
</evidence>
<dbReference type="OrthoDB" id="9806326at2"/>
<dbReference type="Proteomes" id="UP000186141">
    <property type="component" value="Unassembled WGS sequence"/>
</dbReference>
<dbReference type="PANTHER" id="PTHR40590:SF1">
    <property type="entry name" value="CYTOPLASMIC PROTEIN"/>
    <property type="match status" value="1"/>
</dbReference>
<accession>A0A1N7PEC0</accession>
<evidence type="ECO:0000313" key="3">
    <source>
        <dbReference type="Proteomes" id="UP000186141"/>
    </source>
</evidence>
<dbReference type="InterPro" id="IPR002816">
    <property type="entry name" value="TraB/PrgY/GumN_fam"/>
</dbReference>
<proteinExistence type="predicted"/>
<feature type="signal peptide" evidence="1">
    <location>
        <begin position="1"/>
        <end position="21"/>
    </location>
</feature>
<feature type="chain" id="PRO_5013292289" description="TraB family protein" evidence="1">
    <location>
        <begin position="22"/>
        <end position="332"/>
    </location>
</feature>
<dbReference type="PANTHER" id="PTHR40590">
    <property type="entry name" value="CYTOPLASMIC PROTEIN-RELATED"/>
    <property type="match status" value="1"/>
</dbReference>
<keyword evidence="1" id="KW-0732">Signal</keyword>
<protein>
    <recommendedName>
        <fullName evidence="4">TraB family protein</fullName>
    </recommendedName>
</protein>
<name>A0A1N7PEC0_9RHOB</name>
<sequence>MRTAIHLFILILHMVAAPTWAAAMCNGQDLIAALPDDERARIEVKADARPFARGNLWHATRDGQSIAIVGTYHLPDPRHEALLSRVRPLLDQSRLLLVEAGPDEEARLKAEFASRPDFMFATAGPTLAEQLSEADWQLIAAEMRLRGIPTVIASRLRPWYVAMMLGIPPCAIETARRGEKGLDHRLIALAQARALPIRALEPHDTLFRIFGDLPREGELDMMRAALAMADSPEDMTVTLANAYFAGRSQLLWEFSLDRALAEPGVDQTELRRQFSLMEDALMIRRNRAWLPVLLEAAQDGPVLAAFGALHLPGTDGILALLEAEGFTLTPLP</sequence>
<reference evidence="2 3" key="1">
    <citation type="submission" date="2017-01" db="EMBL/GenBank/DDBJ databases">
        <authorList>
            <person name="Mah S.A."/>
            <person name="Swanson W.J."/>
            <person name="Moy G.W."/>
            <person name="Vacquier V.D."/>
        </authorList>
    </citation>
    <scope>NUCLEOTIDE SEQUENCE [LARGE SCALE GENOMIC DNA]</scope>
    <source>
        <strain evidence="2 3">DSM 26375</strain>
    </source>
</reference>
<evidence type="ECO:0000256" key="1">
    <source>
        <dbReference type="SAM" id="SignalP"/>
    </source>
</evidence>
<gene>
    <name evidence="2" type="ORF">SAMN05421774_105183</name>
</gene>
<dbReference type="CDD" id="cd14789">
    <property type="entry name" value="Tiki"/>
    <property type="match status" value="1"/>
</dbReference>
<dbReference type="STRING" id="1086013.SAMN05421774_105183"/>
<keyword evidence="3" id="KW-1185">Reference proteome</keyword>
<evidence type="ECO:0008006" key="4">
    <source>
        <dbReference type="Google" id="ProtNLM"/>
    </source>
</evidence>